<dbReference type="CDD" id="cd05379">
    <property type="entry name" value="CAP_bacterial"/>
    <property type="match status" value="1"/>
</dbReference>
<feature type="domain" description="SCP" evidence="2">
    <location>
        <begin position="67"/>
        <end position="171"/>
    </location>
</feature>
<reference evidence="3 4" key="1">
    <citation type="journal article" date="2016" name="Nat. Commun.">
        <title>Thousands of microbial genomes shed light on interconnected biogeochemical processes in an aquifer system.</title>
        <authorList>
            <person name="Anantharaman K."/>
            <person name="Brown C.T."/>
            <person name="Hug L.A."/>
            <person name="Sharon I."/>
            <person name="Castelle C.J."/>
            <person name="Probst A.J."/>
            <person name="Thomas B.C."/>
            <person name="Singh A."/>
            <person name="Wilkins M.J."/>
            <person name="Karaoz U."/>
            <person name="Brodie E.L."/>
            <person name="Williams K.H."/>
            <person name="Hubbard S.S."/>
            <person name="Banfield J.F."/>
        </authorList>
    </citation>
    <scope>NUCLEOTIDE SEQUENCE [LARGE SCALE GENOMIC DNA]</scope>
</reference>
<dbReference type="AlphaFoldDB" id="A0A1F7JAK0"/>
<evidence type="ECO:0000259" key="2">
    <source>
        <dbReference type="Pfam" id="PF00188"/>
    </source>
</evidence>
<dbReference type="EMBL" id="MGAR01000004">
    <property type="protein sequence ID" value="OGK52644.1"/>
    <property type="molecule type" value="Genomic_DNA"/>
</dbReference>
<dbReference type="STRING" id="1802067.A2966_02260"/>
<keyword evidence="1" id="KW-0812">Transmembrane</keyword>
<dbReference type="InterPro" id="IPR035940">
    <property type="entry name" value="CAP_sf"/>
</dbReference>
<evidence type="ECO:0000256" key="1">
    <source>
        <dbReference type="SAM" id="Phobius"/>
    </source>
</evidence>
<proteinExistence type="predicted"/>
<dbReference type="InterPro" id="IPR014044">
    <property type="entry name" value="CAP_dom"/>
</dbReference>
<name>A0A1F7JAK0_9BACT</name>
<evidence type="ECO:0000313" key="3">
    <source>
        <dbReference type="EMBL" id="OGK52644.1"/>
    </source>
</evidence>
<dbReference type="Pfam" id="PF00188">
    <property type="entry name" value="CAP"/>
    <property type="match status" value="1"/>
</dbReference>
<protein>
    <recommendedName>
        <fullName evidence="2">SCP domain-containing protein</fullName>
    </recommendedName>
</protein>
<keyword evidence="1" id="KW-1133">Transmembrane helix</keyword>
<gene>
    <name evidence="3" type="ORF">A2966_02260</name>
</gene>
<keyword evidence="1" id="KW-0472">Membrane</keyword>
<dbReference type="PANTHER" id="PTHR31157:SF1">
    <property type="entry name" value="SCP DOMAIN-CONTAINING PROTEIN"/>
    <property type="match status" value="1"/>
</dbReference>
<dbReference type="PANTHER" id="PTHR31157">
    <property type="entry name" value="SCP DOMAIN-CONTAINING PROTEIN"/>
    <property type="match status" value="1"/>
</dbReference>
<dbReference type="SUPFAM" id="SSF55797">
    <property type="entry name" value="PR-1-like"/>
    <property type="match status" value="1"/>
</dbReference>
<comment type="caution">
    <text evidence="3">The sequence shown here is derived from an EMBL/GenBank/DDBJ whole genome shotgun (WGS) entry which is preliminary data.</text>
</comment>
<dbReference type="Proteomes" id="UP000176480">
    <property type="component" value="Unassembled WGS sequence"/>
</dbReference>
<evidence type="ECO:0000313" key="4">
    <source>
        <dbReference type="Proteomes" id="UP000176480"/>
    </source>
</evidence>
<accession>A0A1F7JAK0</accession>
<dbReference type="Gene3D" id="3.40.33.10">
    <property type="entry name" value="CAP"/>
    <property type="match status" value="1"/>
</dbReference>
<organism evidence="3 4">
    <name type="scientific">Candidatus Roizmanbacteria bacterium RIFCSPLOWO2_01_FULL_41_22</name>
    <dbReference type="NCBI Taxonomy" id="1802067"/>
    <lineage>
        <taxon>Bacteria</taxon>
        <taxon>Candidatus Roizmaniibacteriota</taxon>
    </lineage>
</organism>
<feature type="transmembrane region" description="Helical" evidence="1">
    <location>
        <begin position="24"/>
        <end position="44"/>
    </location>
</feature>
<feature type="transmembrane region" description="Helical" evidence="1">
    <location>
        <begin position="264"/>
        <end position="280"/>
    </location>
</feature>
<sequence length="286" mass="32593">MNKLKRVLHHLFVPHDKNNYRAKLLHLDFLTLYLIVVLLITVVFKQSILNSNILGYATDITVNKLYELTNAKRQAEGLKPLKYDEKLAAAAQKKAQDMFTKNYWAHYSPEGLTPWNFILSSGYQYEYAGENLAKNFLFSQGVVDAWMNSTSHRKNLLRSEYQDVGFAIKNGVLNGEETTLVIQMFGAPIAAPLLDQKETSEPKPLSVPIAAYKEQPRPSTLGISFLPIYFNLNFLFFAVLMLALVIDLYVAIKMKYIRINGKNIIHFLFLGFMIIALLIIRKGAII</sequence>
<feature type="transmembrane region" description="Helical" evidence="1">
    <location>
        <begin position="228"/>
        <end position="252"/>
    </location>
</feature>